<dbReference type="CDD" id="cd06261">
    <property type="entry name" value="TM_PBP2"/>
    <property type="match status" value="1"/>
</dbReference>
<dbReference type="Proteomes" id="UP000028042">
    <property type="component" value="Unassembled WGS sequence"/>
</dbReference>
<evidence type="ECO:0000313" key="11">
    <source>
        <dbReference type="Proteomes" id="UP000028042"/>
    </source>
</evidence>
<reference evidence="10" key="2">
    <citation type="submission" date="2015-10" db="EMBL/GenBank/DDBJ databases">
        <title>Improved Draft Genome Sequence of Clostridium pasteurianum Strain ATCC 6013 (DSM 525) Using a Hybrid Next-Generation Sequencing Approach.</title>
        <authorList>
            <person name="Pyne M.E."/>
            <person name="Utturkar S.M."/>
            <person name="Brown S.D."/>
            <person name="Moo-Young M."/>
            <person name="Chung D.A."/>
            <person name="Chou P.C."/>
        </authorList>
    </citation>
    <scope>NUCLEOTIDE SEQUENCE</scope>
    <source>
        <strain evidence="10">ATCC 6013</strain>
    </source>
</reference>
<dbReference type="PANTHER" id="PTHR43163">
    <property type="entry name" value="DIPEPTIDE TRANSPORT SYSTEM PERMEASE PROTEIN DPPB-RELATED"/>
    <property type="match status" value="1"/>
</dbReference>
<proteinExistence type="inferred from homology"/>
<dbReference type="EMBL" id="JPGY02000001">
    <property type="protein sequence ID" value="KRU12854.1"/>
    <property type="molecule type" value="Genomic_DNA"/>
</dbReference>
<dbReference type="eggNOG" id="COG0601">
    <property type="taxonomic scope" value="Bacteria"/>
</dbReference>
<organism evidence="9 12">
    <name type="scientific">Clostridium pasteurianum DSM 525 = ATCC 6013</name>
    <dbReference type="NCBI Taxonomy" id="1262449"/>
    <lineage>
        <taxon>Bacteria</taxon>
        <taxon>Bacillati</taxon>
        <taxon>Bacillota</taxon>
        <taxon>Clostridia</taxon>
        <taxon>Eubacteriales</taxon>
        <taxon>Clostridiaceae</taxon>
        <taxon>Clostridium</taxon>
    </lineage>
</organism>
<evidence type="ECO:0000256" key="3">
    <source>
        <dbReference type="ARBA" id="ARBA00022475"/>
    </source>
</evidence>
<evidence type="ECO:0000313" key="9">
    <source>
        <dbReference type="EMBL" id="AJA51138.1"/>
    </source>
</evidence>
<comment type="similarity">
    <text evidence="7">Belongs to the binding-protein-dependent transport system permease family.</text>
</comment>
<keyword evidence="2 7" id="KW-0813">Transport</keyword>
<feature type="transmembrane region" description="Helical" evidence="7">
    <location>
        <begin position="230"/>
        <end position="252"/>
    </location>
</feature>
<dbReference type="Gene3D" id="1.10.3720.10">
    <property type="entry name" value="MetI-like"/>
    <property type="match status" value="1"/>
</dbReference>
<evidence type="ECO:0000256" key="5">
    <source>
        <dbReference type="ARBA" id="ARBA00022989"/>
    </source>
</evidence>
<protein>
    <submittedName>
        <fullName evidence="10">ABC-type transporter, integral membrane subunit</fullName>
    </submittedName>
    <submittedName>
        <fullName evidence="9">Oligopeptide transport system permease protein OppB</fullName>
    </submittedName>
</protein>
<dbReference type="Pfam" id="PF00528">
    <property type="entry name" value="BPD_transp_1"/>
    <property type="match status" value="1"/>
</dbReference>
<dbReference type="RefSeq" id="WP_003444621.1">
    <property type="nucleotide sequence ID" value="NZ_ANZB01000005.1"/>
</dbReference>
<dbReference type="InterPro" id="IPR000515">
    <property type="entry name" value="MetI-like"/>
</dbReference>
<feature type="transmembrane region" description="Helical" evidence="7">
    <location>
        <begin position="100"/>
        <end position="121"/>
    </location>
</feature>
<keyword evidence="3" id="KW-1003">Cell membrane</keyword>
<evidence type="ECO:0000256" key="4">
    <source>
        <dbReference type="ARBA" id="ARBA00022692"/>
    </source>
</evidence>
<dbReference type="KEGG" id="cpat:CLPA_c10500"/>
<evidence type="ECO:0000256" key="7">
    <source>
        <dbReference type="RuleBase" id="RU363032"/>
    </source>
</evidence>
<reference evidence="9 12" key="1">
    <citation type="journal article" date="2015" name="Genome Announc.">
        <title>Complete Genome Sequence of the Nitrogen-Fixing and Solvent-Producing Clostridium pasteurianum DSM 525.</title>
        <authorList>
            <person name="Poehlein A."/>
            <person name="Grosse-Honebrink A."/>
            <person name="Zhang Y."/>
            <person name="Minton N.P."/>
            <person name="Daniel R."/>
        </authorList>
    </citation>
    <scope>NUCLEOTIDE SEQUENCE [LARGE SCALE GENOMIC DNA]</scope>
    <source>
        <strain evidence="9">DSM 525</strain>
        <strain evidence="12">DSM 525 / ATCC 6013</strain>
    </source>
</reference>
<dbReference type="GO" id="GO:0055085">
    <property type="term" value="P:transmembrane transport"/>
    <property type="evidence" value="ECO:0007669"/>
    <property type="project" value="InterPro"/>
</dbReference>
<keyword evidence="6 7" id="KW-0472">Membrane</keyword>
<dbReference type="Pfam" id="PF19300">
    <property type="entry name" value="BPD_transp_1_N"/>
    <property type="match status" value="1"/>
</dbReference>
<accession>A0A0H3J818</accession>
<feature type="transmembrane region" description="Helical" evidence="7">
    <location>
        <begin position="272"/>
        <end position="298"/>
    </location>
</feature>
<gene>
    <name evidence="9" type="primary">oppB</name>
    <name evidence="9" type="ORF">CLPA_c10500</name>
    <name evidence="10" type="ORF">CP6013_02102</name>
</gene>
<feature type="transmembrane region" description="Helical" evidence="7">
    <location>
        <begin position="161"/>
        <end position="187"/>
    </location>
</feature>
<dbReference type="PANTHER" id="PTHR43163:SF6">
    <property type="entry name" value="DIPEPTIDE TRANSPORT SYSTEM PERMEASE PROTEIN DPPB-RELATED"/>
    <property type="match status" value="1"/>
</dbReference>
<keyword evidence="5 7" id="KW-1133">Transmembrane helix</keyword>
<evidence type="ECO:0000256" key="6">
    <source>
        <dbReference type="ARBA" id="ARBA00023136"/>
    </source>
</evidence>
<evidence type="ECO:0000313" key="10">
    <source>
        <dbReference type="EMBL" id="KRU12854.1"/>
    </source>
</evidence>
<dbReference type="GO" id="GO:0005886">
    <property type="term" value="C:plasma membrane"/>
    <property type="evidence" value="ECO:0007669"/>
    <property type="project" value="UniProtKB-SubCell"/>
</dbReference>
<keyword evidence="4 7" id="KW-0812">Transmembrane</keyword>
<dbReference type="EMBL" id="CP009268">
    <property type="protein sequence ID" value="AJA51138.1"/>
    <property type="molecule type" value="Genomic_DNA"/>
</dbReference>
<feature type="domain" description="ABC transmembrane type-1" evidence="8">
    <location>
        <begin position="94"/>
        <end position="295"/>
    </location>
</feature>
<feature type="transmembrane region" description="Helical" evidence="7">
    <location>
        <begin position="133"/>
        <end position="155"/>
    </location>
</feature>
<dbReference type="AlphaFoldDB" id="A0A0H3J818"/>
<evidence type="ECO:0000313" key="12">
    <source>
        <dbReference type="Proteomes" id="UP000030905"/>
    </source>
</evidence>
<comment type="subcellular location">
    <subcellularLocation>
        <location evidence="1 7">Cell membrane</location>
        <topology evidence="1 7">Multi-pass membrane protein</topology>
    </subcellularLocation>
</comment>
<dbReference type="InterPro" id="IPR045621">
    <property type="entry name" value="BPD_transp_1_N"/>
</dbReference>
<dbReference type="GeneID" id="93073246"/>
<evidence type="ECO:0000256" key="2">
    <source>
        <dbReference type="ARBA" id="ARBA00022448"/>
    </source>
</evidence>
<evidence type="ECO:0000256" key="1">
    <source>
        <dbReference type="ARBA" id="ARBA00004651"/>
    </source>
</evidence>
<keyword evidence="12" id="KW-1185">Reference proteome</keyword>
<feature type="transmembrane region" description="Helical" evidence="7">
    <location>
        <begin position="9"/>
        <end position="30"/>
    </location>
</feature>
<reference evidence="10 11" key="3">
    <citation type="journal article" name="Genome Announc.">
        <title>Improved Draft Genome Sequence of Clostridium pasteurianum Strain ATCC 6013 (DSM 525) Using a Hybrid Next-Generation Sequencing Approach.</title>
        <authorList>
            <person name="Pyne M.E."/>
            <person name="Utturkar S."/>
            <person name="Brown S.D."/>
            <person name="Moo-Young M."/>
            <person name="Chung D.A."/>
            <person name="Chou C.P."/>
        </authorList>
    </citation>
    <scope>NUCLEOTIDE SEQUENCE [LARGE SCALE GENOMIC DNA]</scope>
    <source>
        <strain evidence="10 11">ATCC 6013</strain>
    </source>
</reference>
<dbReference type="Proteomes" id="UP000030905">
    <property type="component" value="Chromosome"/>
</dbReference>
<dbReference type="PROSITE" id="PS50928">
    <property type="entry name" value="ABC_TM1"/>
    <property type="match status" value="1"/>
</dbReference>
<name>A0A0H3J818_CLOPA</name>
<dbReference type="PATRIC" id="fig|1262449.3.peg.1917"/>
<dbReference type="InterPro" id="IPR035906">
    <property type="entry name" value="MetI-like_sf"/>
</dbReference>
<evidence type="ECO:0000259" key="8">
    <source>
        <dbReference type="PROSITE" id="PS50928"/>
    </source>
</evidence>
<sequence>MGKYIIKRIAASALTLFVVMSITFFLIRAIPGGPFTEEKNIPPEVMQTVMEKYKLNDPLYKQYIDYVSDAVRLNLGPSLKYEGRTVNDIIAESFPISAKIGALAILIALAAGIPLGVLAAIKRGTIWDKITSVFSIVGVTIPNFVIATILIYILVLKLKVISVGVTSSFTDMIPAAVTLAGFPMAYISRIVRSSMLEVIQQDYIRTARAKGMLENKVIFVHALRNALMPVLTYMGPLVAGILTGSFVVEQVFSIPGIGTYFVTSIQDRDYTTIVGVTIFYSFLLITFNLIVDILYAALDSRINLE</sequence>
<dbReference type="KEGG" id="cpae:CPAST_c10500"/>
<dbReference type="SUPFAM" id="SSF161098">
    <property type="entry name" value="MetI-like"/>
    <property type="match status" value="1"/>
</dbReference>